<name>A0ABN8KF71_9HYPH</name>
<accession>A0ABN8KF71</accession>
<comment type="caution">
    <text evidence="1">The sequence shown here is derived from an EMBL/GenBank/DDBJ whole genome shotgun (WGS) entry which is preliminary data.</text>
</comment>
<dbReference type="Proteomes" id="UP001153050">
    <property type="component" value="Unassembled WGS sequence"/>
</dbReference>
<protein>
    <submittedName>
        <fullName evidence="1">Uncharacterized protein</fullName>
    </submittedName>
</protein>
<evidence type="ECO:0000313" key="1">
    <source>
        <dbReference type="EMBL" id="CAH2408890.1"/>
    </source>
</evidence>
<keyword evidence="2" id="KW-1185">Reference proteome</keyword>
<evidence type="ECO:0000313" key="2">
    <source>
        <dbReference type="Proteomes" id="UP001153050"/>
    </source>
</evidence>
<sequence length="56" mass="6382">MQRREAPVRVPFKELRPAFKTFAARHGLARVALIHLGHDLQLLQSLVLHVGLLFGR</sequence>
<organism evidence="1 2">
    <name type="scientific">Mesorhizobium escarrei</name>
    <dbReference type="NCBI Taxonomy" id="666018"/>
    <lineage>
        <taxon>Bacteria</taxon>
        <taxon>Pseudomonadati</taxon>
        <taxon>Pseudomonadota</taxon>
        <taxon>Alphaproteobacteria</taxon>
        <taxon>Hyphomicrobiales</taxon>
        <taxon>Phyllobacteriaceae</taxon>
        <taxon>Mesorhizobium</taxon>
    </lineage>
</organism>
<proteinExistence type="predicted"/>
<gene>
    <name evidence="1" type="ORF">MES5069_740043</name>
</gene>
<dbReference type="EMBL" id="CAKXZT010000173">
    <property type="protein sequence ID" value="CAH2408890.1"/>
    <property type="molecule type" value="Genomic_DNA"/>
</dbReference>
<reference evidence="1 2" key="1">
    <citation type="submission" date="2022-03" db="EMBL/GenBank/DDBJ databases">
        <authorList>
            <person name="Brunel B."/>
        </authorList>
    </citation>
    <scope>NUCLEOTIDE SEQUENCE [LARGE SCALE GENOMIC DNA]</scope>
    <source>
        <strain evidence="1">STM5069sample</strain>
    </source>
</reference>